<accession>A0A0E9R7E5</accession>
<reference evidence="1" key="2">
    <citation type="journal article" date="2015" name="Fish Shellfish Immunol.">
        <title>Early steps in the European eel (Anguilla anguilla)-Vibrio vulnificus interaction in the gills: Role of the RtxA13 toxin.</title>
        <authorList>
            <person name="Callol A."/>
            <person name="Pajuelo D."/>
            <person name="Ebbesson L."/>
            <person name="Teles M."/>
            <person name="MacKenzie S."/>
            <person name="Amaro C."/>
        </authorList>
    </citation>
    <scope>NUCLEOTIDE SEQUENCE</scope>
</reference>
<sequence length="43" mass="4479">MLAPGRDIGDAMLAPGERCWHRGGGTQVLGVRAFGVNPIVCLS</sequence>
<name>A0A0E9R7E5_ANGAN</name>
<dbReference type="AlphaFoldDB" id="A0A0E9R7E5"/>
<dbReference type="EMBL" id="GBXM01084192">
    <property type="protein sequence ID" value="JAH24385.1"/>
    <property type="molecule type" value="Transcribed_RNA"/>
</dbReference>
<reference evidence="1" key="1">
    <citation type="submission" date="2014-11" db="EMBL/GenBank/DDBJ databases">
        <authorList>
            <person name="Amaro Gonzalez C."/>
        </authorList>
    </citation>
    <scope>NUCLEOTIDE SEQUENCE</scope>
</reference>
<evidence type="ECO:0000313" key="1">
    <source>
        <dbReference type="EMBL" id="JAH24385.1"/>
    </source>
</evidence>
<organism evidence="1">
    <name type="scientific">Anguilla anguilla</name>
    <name type="common">European freshwater eel</name>
    <name type="synonym">Muraena anguilla</name>
    <dbReference type="NCBI Taxonomy" id="7936"/>
    <lineage>
        <taxon>Eukaryota</taxon>
        <taxon>Metazoa</taxon>
        <taxon>Chordata</taxon>
        <taxon>Craniata</taxon>
        <taxon>Vertebrata</taxon>
        <taxon>Euteleostomi</taxon>
        <taxon>Actinopterygii</taxon>
        <taxon>Neopterygii</taxon>
        <taxon>Teleostei</taxon>
        <taxon>Anguilliformes</taxon>
        <taxon>Anguillidae</taxon>
        <taxon>Anguilla</taxon>
    </lineage>
</organism>
<protein>
    <submittedName>
        <fullName evidence="1">Uncharacterized protein</fullName>
    </submittedName>
</protein>
<proteinExistence type="predicted"/>